<evidence type="ECO:0000313" key="1">
    <source>
        <dbReference type="EMBL" id="RLM60780.1"/>
    </source>
</evidence>
<accession>A0A3L6PN54</accession>
<organism evidence="1 2">
    <name type="scientific">Panicum miliaceum</name>
    <name type="common">Proso millet</name>
    <name type="synonym">Broomcorn millet</name>
    <dbReference type="NCBI Taxonomy" id="4540"/>
    <lineage>
        <taxon>Eukaryota</taxon>
        <taxon>Viridiplantae</taxon>
        <taxon>Streptophyta</taxon>
        <taxon>Embryophyta</taxon>
        <taxon>Tracheophyta</taxon>
        <taxon>Spermatophyta</taxon>
        <taxon>Magnoliopsida</taxon>
        <taxon>Liliopsida</taxon>
        <taxon>Poales</taxon>
        <taxon>Poaceae</taxon>
        <taxon>PACMAD clade</taxon>
        <taxon>Panicoideae</taxon>
        <taxon>Panicodae</taxon>
        <taxon>Paniceae</taxon>
        <taxon>Panicinae</taxon>
        <taxon>Panicum</taxon>
        <taxon>Panicum sect. Panicum</taxon>
    </lineage>
</organism>
<reference evidence="2" key="1">
    <citation type="journal article" date="2019" name="Nat. Commun.">
        <title>The genome of broomcorn millet.</title>
        <authorList>
            <person name="Zou C."/>
            <person name="Miki D."/>
            <person name="Li D."/>
            <person name="Tang Q."/>
            <person name="Xiao L."/>
            <person name="Rajput S."/>
            <person name="Deng P."/>
            <person name="Jia W."/>
            <person name="Huang R."/>
            <person name="Zhang M."/>
            <person name="Sun Y."/>
            <person name="Hu J."/>
            <person name="Fu X."/>
            <person name="Schnable P.S."/>
            <person name="Li F."/>
            <person name="Zhang H."/>
            <person name="Feng B."/>
            <person name="Zhu X."/>
            <person name="Liu R."/>
            <person name="Schnable J.C."/>
            <person name="Zhu J.-K."/>
            <person name="Zhang H."/>
        </authorList>
    </citation>
    <scope>NUCLEOTIDE SEQUENCE [LARGE SCALE GENOMIC DNA]</scope>
</reference>
<dbReference type="EMBL" id="PQIB02000016">
    <property type="protein sequence ID" value="RLM60780.1"/>
    <property type="molecule type" value="Genomic_DNA"/>
</dbReference>
<dbReference type="Proteomes" id="UP000275267">
    <property type="component" value="Unassembled WGS sequence"/>
</dbReference>
<sequence length="71" mass="8380">MADLTVIKETIDGLRIGPCGEYLDRCKPQTMGELFDIMQEYCKSDKRRRRRIEALNYEKKEGTNQWSQPKP</sequence>
<name>A0A3L6PN54_PANMI</name>
<proteinExistence type="predicted"/>
<dbReference type="AlphaFoldDB" id="A0A3L6PN54"/>
<protein>
    <submittedName>
        <fullName evidence="1">Polyprotein</fullName>
    </submittedName>
</protein>
<evidence type="ECO:0000313" key="2">
    <source>
        <dbReference type="Proteomes" id="UP000275267"/>
    </source>
</evidence>
<gene>
    <name evidence="1" type="ORF">C2845_PM14G08660</name>
</gene>
<comment type="caution">
    <text evidence="1">The sequence shown here is derived from an EMBL/GenBank/DDBJ whole genome shotgun (WGS) entry which is preliminary data.</text>
</comment>
<keyword evidence="2" id="KW-1185">Reference proteome</keyword>